<protein>
    <submittedName>
        <fullName evidence="2">Uncharacterized protein</fullName>
    </submittedName>
</protein>
<feature type="transmembrane region" description="Helical" evidence="1">
    <location>
        <begin position="12"/>
        <end position="31"/>
    </location>
</feature>
<evidence type="ECO:0000313" key="2">
    <source>
        <dbReference type="EMBL" id="AKU44601.1"/>
    </source>
</evidence>
<proteinExistence type="predicted"/>
<gene>
    <name evidence="2" type="ORF">CPT_Miro17</name>
</gene>
<name>A0A0K1LPV4_9CAUD</name>
<keyword evidence="1" id="KW-1133">Transmembrane helix</keyword>
<evidence type="ECO:0000313" key="3">
    <source>
        <dbReference type="Proteomes" id="UP000222117"/>
    </source>
</evidence>
<sequence>MNFTKFEIRLLITLAICGAVSLISLLTYIAVRTTIWLNDWFTVLDTIKG</sequence>
<organism evidence="2 3">
    <name type="scientific">Klebsiella phage Miro</name>
    <dbReference type="NCBI Taxonomy" id="1675608"/>
    <lineage>
        <taxon>Viruses</taxon>
        <taxon>Duplodnaviria</taxon>
        <taxon>Heunggongvirae</taxon>
        <taxon>Uroviricota</taxon>
        <taxon>Caudoviricetes</taxon>
        <taxon>Pantevenvirales</taxon>
        <taxon>Straboviridae</taxon>
        <taxon>Slopekvirus</taxon>
        <taxon>Klebsiella virus Miro</taxon>
    </lineage>
</organism>
<keyword evidence="1" id="KW-0812">Transmembrane</keyword>
<evidence type="ECO:0000256" key="1">
    <source>
        <dbReference type="SAM" id="Phobius"/>
    </source>
</evidence>
<accession>A0A0K1LPV4</accession>
<keyword evidence="1" id="KW-0472">Membrane</keyword>
<reference evidence="2 3" key="1">
    <citation type="journal article" date="2015" name="Genome Announc.">
        <title>Complete Genome Sequence of Klebsiella pneumoniae Carbapenemase-Producing K. pneumoniae Myophage Miro.</title>
        <authorList>
            <person name="Mijalis E.M."/>
            <person name="Lessor L.E."/>
            <person name="Cahill J.L."/>
            <person name="Rasche E.S."/>
            <person name="Kuty Everett G.F."/>
        </authorList>
    </citation>
    <scope>NUCLEOTIDE SEQUENCE [LARGE SCALE GENOMIC DNA]</scope>
</reference>
<dbReference type="EMBL" id="KT001919">
    <property type="protein sequence ID" value="AKU44601.1"/>
    <property type="molecule type" value="Genomic_DNA"/>
</dbReference>
<dbReference type="Proteomes" id="UP000222117">
    <property type="component" value="Segment"/>
</dbReference>